<dbReference type="InterPro" id="IPR050482">
    <property type="entry name" value="Sensor_HK_TwoCompSys"/>
</dbReference>
<keyword evidence="9" id="KW-0472">Membrane</keyword>
<dbReference type="Proteomes" id="UP000268727">
    <property type="component" value="Unassembled WGS sequence"/>
</dbReference>
<keyword evidence="3" id="KW-0597">Phosphoprotein</keyword>
<organism evidence="11 12">
    <name type="scientific">Saccharothrix texasensis</name>
    <dbReference type="NCBI Taxonomy" id="103734"/>
    <lineage>
        <taxon>Bacteria</taxon>
        <taxon>Bacillati</taxon>
        <taxon>Actinomycetota</taxon>
        <taxon>Actinomycetes</taxon>
        <taxon>Pseudonocardiales</taxon>
        <taxon>Pseudonocardiaceae</taxon>
        <taxon>Saccharothrix</taxon>
    </lineage>
</organism>
<dbReference type="SUPFAM" id="SSF55874">
    <property type="entry name" value="ATPase domain of HSP90 chaperone/DNA topoisomerase II/histidine kinase"/>
    <property type="match status" value="1"/>
</dbReference>
<keyword evidence="9" id="KW-0812">Transmembrane</keyword>
<feature type="transmembrane region" description="Helical" evidence="9">
    <location>
        <begin position="97"/>
        <end position="117"/>
    </location>
</feature>
<dbReference type="GO" id="GO:0046983">
    <property type="term" value="F:protein dimerization activity"/>
    <property type="evidence" value="ECO:0007669"/>
    <property type="project" value="InterPro"/>
</dbReference>
<feature type="transmembrane region" description="Helical" evidence="9">
    <location>
        <begin position="6"/>
        <end position="26"/>
    </location>
</feature>
<evidence type="ECO:0000256" key="7">
    <source>
        <dbReference type="ARBA" id="ARBA00022840"/>
    </source>
</evidence>
<keyword evidence="9" id="KW-1133">Transmembrane helix</keyword>
<reference evidence="11 12" key="1">
    <citation type="submission" date="2018-11" db="EMBL/GenBank/DDBJ databases">
        <title>Sequencing the genomes of 1000 actinobacteria strains.</title>
        <authorList>
            <person name="Klenk H.-P."/>
        </authorList>
    </citation>
    <scope>NUCLEOTIDE SEQUENCE [LARGE SCALE GENOMIC DNA]</scope>
    <source>
        <strain evidence="11 12">DSM 44231</strain>
    </source>
</reference>
<dbReference type="InterPro" id="IPR036890">
    <property type="entry name" value="HATPase_C_sf"/>
</dbReference>
<name>A0A3N1HJB5_9PSEU</name>
<comment type="caution">
    <text evidence="11">The sequence shown here is derived from an EMBL/GenBank/DDBJ whole genome shotgun (WGS) entry which is preliminary data.</text>
</comment>
<evidence type="ECO:0000256" key="6">
    <source>
        <dbReference type="ARBA" id="ARBA00022777"/>
    </source>
</evidence>
<sequence length="375" mass="38291">MVGLGPKGLLVADAVIAGVVVVWAVLRAPALDVVAVVSAVALGVPLAARRLRPTAVLSTVLPVGAAAIAVGTGTESTVVAVALALHPVALSSFRSGALGLVAALACVVTAGVAVATVPGLPLVPAPAGTESFATNPVSTSLFSAVVVTGSWAVAAAVRTRRRHRAELAESRTARAVAEERLRIARDIHDVVGHNLSLIAMKAAVANHVAGTRPDEREAALRGIEQVSRSALADVRTVLGGLREPSAPAGAAGLDRLVDDARSAGVDVTVEQADLSGTPAAVRISAYRIVQEALTNVRRHGRPPRCHLVTAVEPGRLVISVVSALDEDTDPGRDGHGLLGMRERVALHGGTLRAGRAPGGYEVRATLPFEPDARHG</sequence>
<accession>A0A3N1HJB5</accession>
<dbReference type="AlphaFoldDB" id="A0A3N1HJB5"/>
<evidence type="ECO:0000259" key="10">
    <source>
        <dbReference type="Pfam" id="PF07730"/>
    </source>
</evidence>
<protein>
    <recommendedName>
        <fullName evidence="2">histidine kinase</fullName>
        <ecNumber evidence="2">2.7.13.3</ecNumber>
    </recommendedName>
</protein>
<dbReference type="EC" id="2.7.13.3" evidence="2"/>
<dbReference type="Pfam" id="PF07730">
    <property type="entry name" value="HisKA_3"/>
    <property type="match status" value="1"/>
</dbReference>
<evidence type="ECO:0000313" key="11">
    <source>
        <dbReference type="EMBL" id="ROP42584.1"/>
    </source>
</evidence>
<keyword evidence="7" id="KW-0067">ATP-binding</keyword>
<dbReference type="InterPro" id="IPR011712">
    <property type="entry name" value="Sig_transdc_His_kin_sub3_dim/P"/>
</dbReference>
<dbReference type="Gene3D" id="3.30.565.10">
    <property type="entry name" value="Histidine kinase-like ATPase, C-terminal domain"/>
    <property type="match status" value="1"/>
</dbReference>
<dbReference type="CDD" id="cd16917">
    <property type="entry name" value="HATPase_UhpB-NarQ-NarX-like"/>
    <property type="match status" value="1"/>
</dbReference>
<feature type="domain" description="Signal transduction histidine kinase subgroup 3 dimerisation and phosphoacceptor" evidence="10">
    <location>
        <begin position="179"/>
        <end position="244"/>
    </location>
</feature>
<keyword evidence="6 11" id="KW-0418">Kinase</keyword>
<keyword evidence="5" id="KW-0547">Nucleotide-binding</keyword>
<evidence type="ECO:0000256" key="1">
    <source>
        <dbReference type="ARBA" id="ARBA00000085"/>
    </source>
</evidence>
<comment type="catalytic activity">
    <reaction evidence="1">
        <text>ATP + protein L-histidine = ADP + protein N-phospho-L-histidine.</text>
        <dbReference type="EC" id="2.7.13.3"/>
    </reaction>
</comment>
<gene>
    <name evidence="11" type="ORF">EDD40_8090</name>
</gene>
<dbReference type="GO" id="GO:0005524">
    <property type="term" value="F:ATP binding"/>
    <property type="evidence" value="ECO:0007669"/>
    <property type="project" value="UniProtKB-KW"/>
</dbReference>
<keyword evidence="4" id="KW-0808">Transferase</keyword>
<dbReference type="PANTHER" id="PTHR24421">
    <property type="entry name" value="NITRATE/NITRITE SENSOR PROTEIN NARX-RELATED"/>
    <property type="match status" value="1"/>
</dbReference>
<keyword evidence="12" id="KW-1185">Reference proteome</keyword>
<feature type="transmembrane region" description="Helical" evidence="9">
    <location>
        <begin position="33"/>
        <end position="51"/>
    </location>
</feature>
<feature type="transmembrane region" description="Helical" evidence="9">
    <location>
        <begin position="137"/>
        <end position="157"/>
    </location>
</feature>
<evidence type="ECO:0000313" key="12">
    <source>
        <dbReference type="Proteomes" id="UP000268727"/>
    </source>
</evidence>
<dbReference type="GO" id="GO:0000155">
    <property type="term" value="F:phosphorelay sensor kinase activity"/>
    <property type="evidence" value="ECO:0007669"/>
    <property type="project" value="InterPro"/>
</dbReference>
<dbReference type="RefSeq" id="WP_123747506.1">
    <property type="nucleotide sequence ID" value="NZ_RJKM01000001.1"/>
</dbReference>
<dbReference type="Gene3D" id="1.20.5.1930">
    <property type="match status" value="1"/>
</dbReference>
<keyword evidence="8" id="KW-0902">Two-component regulatory system</keyword>
<feature type="transmembrane region" description="Helical" evidence="9">
    <location>
        <begin position="63"/>
        <end position="85"/>
    </location>
</feature>
<dbReference type="PANTHER" id="PTHR24421:SF10">
    <property type="entry name" value="NITRATE_NITRITE SENSOR PROTEIN NARQ"/>
    <property type="match status" value="1"/>
</dbReference>
<dbReference type="OrthoDB" id="5241784at2"/>
<evidence type="ECO:0000256" key="3">
    <source>
        <dbReference type="ARBA" id="ARBA00022553"/>
    </source>
</evidence>
<dbReference type="GO" id="GO:0016020">
    <property type="term" value="C:membrane"/>
    <property type="evidence" value="ECO:0007669"/>
    <property type="project" value="InterPro"/>
</dbReference>
<dbReference type="EMBL" id="RJKM01000001">
    <property type="protein sequence ID" value="ROP42584.1"/>
    <property type="molecule type" value="Genomic_DNA"/>
</dbReference>
<evidence type="ECO:0000256" key="2">
    <source>
        <dbReference type="ARBA" id="ARBA00012438"/>
    </source>
</evidence>
<evidence type="ECO:0000256" key="5">
    <source>
        <dbReference type="ARBA" id="ARBA00022741"/>
    </source>
</evidence>
<evidence type="ECO:0000256" key="4">
    <source>
        <dbReference type="ARBA" id="ARBA00022679"/>
    </source>
</evidence>
<evidence type="ECO:0000256" key="9">
    <source>
        <dbReference type="SAM" id="Phobius"/>
    </source>
</evidence>
<proteinExistence type="predicted"/>
<evidence type="ECO:0000256" key="8">
    <source>
        <dbReference type="ARBA" id="ARBA00023012"/>
    </source>
</evidence>